<keyword evidence="1" id="KW-1133">Transmembrane helix</keyword>
<sequence>MTLHLENILASGYYITIEKDKSTNRFGEIFLHILVILVPSLTYCLIGQHICFFTRYVSLSYSRCPW</sequence>
<dbReference type="AlphaFoldDB" id="A0A2K5QJA7"/>
<keyword evidence="3" id="KW-1185">Reference proteome</keyword>
<reference evidence="2" key="1">
    <citation type="submission" date="2025-08" db="UniProtKB">
        <authorList>
            <consortium name="Ensembl"/>
        </authorList>
    </citation>
    <scope>IDENTIFICATION</scope>
</reference>
<organism evidence="2 3">
    <name type="scientific">Cebus imitator</name>
    <name type="common">Panamanian white-faced capuchin</name>
    <name type="synonym">Cebus capucinus imitator</name>
    <dbReference type="NCBI Taxonomy" id="2715852"/>
    <lineage>
        <taxon>Eukaryota</taxon>
        <taxon>Metazoa</taxon>
        <taxon>Chordata</taxon>
        <taxon>Craniata</taxon>
        <taxon>Vertebrata</taxon>
        <taxon>Euteleostomi</taxon>
        <taxon>Mammalia</taxon>
        <taxon>Eutheria</taxon>
        <taxon>Euarchontoglires</taxon>
        <taxon>Primates</taxon>
        <taxon>Haplorrhini</taxon>
        <taxon>Platyrrhini</taxon>
        <taxon>Cebidae</taxon>
        <taxon>Cebinae</taxon>
        <taxon>Cebus</taxon>
    </lineage>
</organism>
<keyword evidence="1" id="KW-0472">Membrane</keyword>
<evidence type="ECO:0000313" key="3">
    <source>
        <dbReference type="Proteomes" id="UP000233040"/>
    </source>
</evidence>
<dbReference type="Ensembl" id="ENSCCAT00000033430.1">
    <property type="protein sequence ID" value="ENSCCAP00000015982.1"/>
    <property type="gene ID" value="ENSCCAG00000025786.1"/>
</dbReference>
<dbReference type="GeneTree" id="ENSGT00910000147054"/>
<proteinExistence type="predicted"/>
<evidence type="ECO:0000313" key="2">
    <source>
        <dbReference type="Ensembl" id="ENSCCAP00000015982.1"/>
    </source>
</evidence>
<keyword evidence="1" id="KW-0812">Transmembrane</keyword>
<accession>A0A2K5QJA7</accession>
<name>A0A2K5QJA7_CEBIM</name>
<protein>
    <submittedName>
        <fullName evidence="2">Uncharacterized protein</fullName>
    </submittedName>
</protein>
<dbReference type="OMA" id="LCYSRCH"/>
<dbReference type="Proteomes" id="UP000233040">
    <property type="component" value="Unassembled WGS sequence"/>
</dbReference>
<feature type="transmembrane region" description="Helical" evidence="1">
    <location>
        <begin position="29"/>
        <end position="53"/>
    </location>
</feature>
<evidence type="ECO:0000256" key="1">
    <source>
        <dbReference type="SAM" id="Phobius"/>
    </source>
</evidence>
<reference evidence="2" key="2">
    <citation type="submission" date="2025-09" db="UniProtKB">
        <authorList>
            <consortium name="Ensembl"/>
        </authorList>
    </citation>
    <scope>IDENTIFICATION</scope>
</reference>